<evidence type="ECO:0000313" key="2">
    <source>
        <dbReference type="EMBL" id="KAK3259244.1"/>
    </source>
</evidence>
<evidence type="ECO:0000256" key="1">
    <source>
        <dbReference type="SAM" id="Phobius"/>
    </source>
</evidence>
<reference evidence="2 3" key="1">
    <citation type="journal article" date="2015" name="Genome Biol. Evol.">
        <title>Comparative Genomics of a Bacterivorous Green Alga Reveals Evolutionary Causalities and Consequences of Phago-Mixotrophic Mode of Nutrition.</title>
        <authorList>
            <person name="Burns J.A."/>
            <person name="Paasch A."/>
            <person name="Narechania A."/>
            <person name="Kim E."/>
        </authorList>
    </citation>
    <scope>NUCLEOTIDE SEQUENCE [LARGE SCALE GENOMIC DNA]</scope>
    <source>
        <strain evidence="2 3">PLY_AMNH</strain>
    </source>
</reference>
<dbReference type="EMBL" id="LGRX02018923">
    <property type="protein sequence ID" value="KAK3259244.1"/>
    <property type="molecule type" value="Genomic_DNA"/>
</dbReference>
<organism evidence="2 3">
    <name type="scientific">Cymbomonas tetramitiformis</name>
    <dbReference type="NCBI Taxonomy" id="36881"/>
    <lineage>
        <taxon>Eukaryota</taxon>
        <taxon>Viridiplantae</taxon>
        <taxon>Chlorophyta</taxon>
        <taxon>Pyramimonadophyceae</taxon>
        <taxon>Pyramimonadales</taxon>
        <taxon>Pyramimonadaceae</taxon>
        <taxon>Cymbomonas</taxon>
    </lineage>
</organism>
<keyword evidence="1" id="KW-1133">Transmembrane helix</keyword>
<gene>
    <name evidence="2" type="ORF">CYMTET_31750</name>
</gene>
<dbReference type="AlphaFoldDB" id="A0AAE0FGN8"/>
<accession>A0AAE0FGN8</accession>
<keyword evidence="3" id="KW-1185">Reference proteome</keyword>
<sequence>MKNASKTVLVAEIGSVAINLKGVCKSAIADLGPVTWFPLTRLYGFHIFCQFWFLDVSRATKVAYSVPALGLLVVNMIGFIEWYLTDYFPGVSTVWFWMASFITYGLYGAAFRMNSLRC</sequence>
<proteinExistence type="predicted"/>
<feature type="transmembrane region" description="Helical" evidence="1">
    <location>
        <begin position="66"/>
        <end position="84"/>
    </location>
</feature>
<protein>
    <submittedName>
        <fullName evidence="2">Uncharacterized protein</fullName>
    </submittedName>
</protein>
<comment type="caution">
    <text evidence="2">The sequence shown here is derived from an EMBL/GenBank/DDBJ whole genome shotgun (WGS) entry which is preliminary data.</text>
</comment>
<keyword evidence="1" id="KW-0472">Membrane</keyword>
<evidence type="ECO:0000313" key="3">
    <source>
        <dbReference type="Proteomes" id="UP001190700"/>
    </source>
</evidence>
<dbReference type="Proteomes" id="UP001190700">
    <property type="component" value="Unassembled WGS sequence"/>
</dbReference>
<keyword evidence="1" id="KW-0812">Transmembrane</keyword>
<name>A0AAE0FGN8_9CHLO</name>
<feature type="transmembrane region" description="Helical" evidence="1">
    <location>
        <begin position="90"/>
        <end position="110"/>
    </location>
</feature>